<feature type="transmembrane region" description="Helical" evidence="7">
    <location>
        <begin position="161"/>
        <end position="178"/>
    </location>
</feature>
<evidence type="ECO:0000259" key="9">
    <source>
        <dbReference type="PROSITE" id="PS50928"/>
    </source>
</evidence>
<feature type="transmembrane region" description="Helical" evidence="7">
    <location>
        <begin position="35"/>
        <end position="57"/>
    </location>
</feature>
<feature type="region of interest" description="Disordered" evidence="8">
    <location>
        <begin position="1"/>
        <end position="30"/>
    </location>
</feature>
<keyword evidence="3" id="KW-1003">Cell membrane</keyword>
<keyword evidence="6 7" id="KW-0472">Membrane</keyword>
<accession>A0A7J5USD5</accession>
<dbReference type="PANTHER" id="PTHR43744">
    <property type="entry name" value="ABC TRANSPORTER PERMEASE PROTEIN MG189-RELATED-RELATED"/>
    <property type="match status" value="1"/>
</dbReference>
<dbReference type="Gene3D" id="1.10.3720.10">
    <property type="entry name" value="MetI-like"/>
    <property type="match status" value="1"/>
</dbReference>
<evidence type="ECO:0000256" key="6">
    <source>
        <dbReference type="ARBA" id="ARBA00023136"/>
    </source>
</evidence>
<keyword evidence="5 7" id="KW-1133">Transmembrane helix</keyword>
<organism evidence="10 11">
    <name type="scientific">Georgenia thermotolerans</name>
    <dbReference type="NCBI Taxonomy" id="527326"/>
    <lineage>
        <taxon>Bacteria</taxon>
        <taxon>Bacillati</taxon>
        <taxon>Actinomycetota</taxon>
        <taxon>Actinomycetes</taxon>
        <taxon>Micrococcales</taxon>
        <taxon>Bogoriellaceae</taxon>
        <taxon>Georgenia</taxon>
    </lineage>
</organism>
<feature type="transmembrane region" description="Helical" evidence="7">
    <location>
        <begin position="128"/>
        <end position="149"/>
    </location>
</feature>
<sequence length="298" mass="32319">MSLTATRRDARPAPAPPAPERPRRPRRGDAGPGRYAVMVLSVLVLGVPLLWMVLAGFKQPDELYTVPLQWLPHSLDLSNYAEATSLVPMGTMFLNSVGITLVGAAGEMLLGLGCAYALVFLDIPFRRAIFVAVIFTLLIPQQITIIPNYTLTAELGWINTYHGIVVPGLASAFGTFLFRQHFLTLPASILEAAELDGAGHWRKLFQFIVPMSAPTIAAVGVVSVVGKWNEYLWPFLVTDDPDKMTLPVGLTLLQKVDGMQDWGLLMAATSLVTLPMVVVFLVLQRRLVSGLTAGAVTG</sequence>
<keyword evidence="4 7" id="KW-0812">Transmembrane</keyword>
<dbReference type="Pfam" id="PF00528">
    <property type="entry name" value="BPD_transp_1"/>
    <property type="match status" value="1"/>
</dbReference>
<evidence type="ECO:0000256" key="4">
    <source>
        <dbReference type="ARBA" id="ARBA00022692"/>
    </source>
</evidence>
<evidence type="ECO:0000256" key="3">
    <source>
        <dbReference type="ARBA" id="ARBA00022475"/>
    </source>
</evidence>
<dbReference type="InterPro" id="IPR000515">
    <property type="entry name" value="MetI-like"/>
</dbReference>
<evidence type="ECO:0000313" key="11">
    <source>
        <dbReference type="Proteomes" id="UP000451860"/>
    </source>
</evidence>
<dbReference type="GO" id="GO:0005886">
    <property type="term" value="C:plasma membrane"/>
    <property type="evidence" value="ECO:0007669"/>
    <property type="project" value="UniProtKB-SubCell"/>
</dbReference>
<dbReference type="CDD" id="cd06261">
    <property type="entry name" value="TM_PBP2"/>
    <property type="match status" value="1"/>
</dbReference>
<evidence type="ECO:0000256" key="8">
    <source>
        <dbReference type="SAM" id="MobiDB-lite"/>
    </source>
</evidence>
<reference evidence="10 11" key="1">
    <citation type="submission" date="2019-10" db="EMBL/GenBank/DDBJ databases">
        <title>Georgenia wutianyii sp. nov. and Georgenia yuyongxinii sp. nov. isolated from plateau pika (Ochotona curzoniae) in the Qinghai-Tibet plateau of China.</title>
        <authorList>
            <person name="Tian Z."/>
        </authorList>
    </citation>
    <scope>NUCLEOTIDE SEQUENCE [LARGE SCALE GENOMIC DNA]</scope>
    <source>
        <strain evidence="10 11">DSM 21501</strain>
    </source>
</reference>
<evidence type="ECO:0000256" key="5">
    <source>
        <dbReference type="ARBA" id="ARBA00022989"/>
    </source>
</evidence>
<dbReference type="EMBL" id="WHJE01000014">
    <property type="protein sequence ID" value="KAE8765197.1"/>
    <property type="molecule type" value="Genomic_DNA"/>
</dbReference>
<dbReference type="RefSeq" id="WP_152202939.1">
    <property type="nucleotide sequence ID" value="NZ_VUKF01000020.1"/>
</dbReference>
<evidence type="ECO:0000256" key="2">
    <source>
        <dbReference type="ARBA" id="ARBA00022448"/>
    </source>
</evidence>
<comment type="caution">
    <text evidence="10">The sequence shown here is derived from an EMBL/GenBank/DDBJ whole genome shotgun (WGS) entry which is preliminary data.</text>
</comment>
<dbReference type="SUPFAM" id="SSF161098">
    <property type="entry name" value="MetI-like"/>
    <property type="match status" value="1"/>
</dbReference>
<keyword evidence="2 7" id="KW-0813">Transport</keyword>
<dbReference type="PROSITE" id="PS50928">
    <property type="entry name" value="ABC_TM1"/>
    <property type="match status" value="1"/>
</dbReference>
<feature type="transmembrane region" description="Helical" evidence="7">
    <location>
        <begin position="97"/>
        <end position="121"/>
    </location>
</feature>
<evidence type="ECO:0000256" key="7">
    <source>
        <dbReference type="RuleBase" id="RU363032"/>
    </source>
</evidence>
<feature type="transmembrane region" description="Helical" evidence="7">
    <location>
        <begin position="204"/>
        <end position="226"/>
    </location>
</feature>
<dbReference type="GO" id="GO:0055085">
    <property type="term" value="P:transmembrane transport"/>
    <property type="evidence" value="ECO:0007669"/>
    <property type="project" value="InterPro"/>
</dbReference>
<comment type="subcellular location">
    <subcellularLocation>
        <location evidence="1 7">Cell membrane</location>
        <topology evidence="1 7">Multi-pass membrane protein</topology>
    </subcellularLocation>
</comment>
<dbReference type="Proteomes" id="UP000451860">
    <property type="component" value="Unassembled WGS sequence"/>
</dbReference>
<feature type="compositionally biased region" description="Basic and acidic residues" evidence="8">
    <location>
        <begin position="1"/>
        <end position="11"/>
    </location>
</feature>
<dbReference type="AlphaFoldDB" id="A0A7J5USD5"/>
<evidence type="ECO:0000313" key="10">
    <source>
        <dbReference type="EMBL" id="KAE8765197.1"/>
    </source>
</evidence>
<name>A0A7J5USD5_9MICO</name>
<gene>
    <name evidence="10" type="ORF">GB883_05105</name>
</gene>
<keyword evidence="11" id="KW-1185">Reference proteome</keyword>
<comment type="similarity">
    <text evidence="7">Belongs to the binding-protein-dependent transport system permease family.</text>
</comment>
<dbReference type="OrthoDB" id="2063054at2"/>
<dbReference type="InterPro" id="IPR035906">
    <property type="entry name" value="MetI-like_sf"/>
</dbReference>
<proteinExistence type="inferred from homology"/>
<feature type="transmembrane region" description="Helical" evidence="7">
    <location>
        <begin position="262"/>
        <end position="283"/>
    </location>
</feature>
<feature type="domain" description="ABC transmembrane type-1" evidence="9">
    <location>
        <begin position="93"/>
        <end position="283"/>
    </location>
</feature>
<evidence type="ECO:0000256" key="1">
    <source>
        <dbReference type="ARBA" id="ARBA00004651"/>
    </source>
</evidence>
<protein>
    <submittedName>
        <fullName evidence="10">ABC transporter permease subunit</fullName>
    </submittedName>
</protein>
<dbReference type="PANTHER" id="PTHR43744:SF13">
    <property type="entry name" value="SN-GLYCEROL-3-PHOSPHATE TRANSPORT INTEGRAL MEMBRANE PROTEIN ABC TRANSPORTER UGPE-RELATED"/>
    <property type="match status" value="1"/>
</dbReference>